<evidence type="ECO:0000313" key="1">
    <source>
        <dbReference type="EMBL" id="KAK8220182.1"/>
    </source>
</evidence>
<protein>
    <submittedName>
        <fullName evidence="1">Zinc finger transcriptional activator</fullName>
    </submittedName>
</protein>
<dbReference type="Proteomes" id="UP001320706">
    <property type="component" value="Unassembled WGS sequence"/>
</dbReference>
<keyword evidence="2" id="KW-1185">Reference proteome</keyword>
<accession>A0ACC3SNZ2</accession>
<organism evidence="1 2">
    <name type="scientific">Zalaria obscura</name>
    <dbReference type="NCBI Taxonomy" id="2024903"/>
    <lineage>
        <taxon>Eukaryota</taxon>
        <taxon>Fungi</taxon>
        <taxon>Dikarya</taxon>
        <taxon>Ascomycota</taxon>
        <taxon>Pezizomycotina</taxon>
        <taxon>Dothideomycetes</taxon>
        <taxon>Dothideomycetidae</taxon>
        <taxon>Dothideales</taxon>
        <taxon>Zalariaceae</taxon>
        <taxon>Zalaria</taxon>
    </lineage>
</organism>
<proteinExistence type="predicted"/>
<dbReference type="EMBL" id="JAMKPW020000002">
    <property type="protein sequence ID" value="KAK8220182.1"/>
    <property type="molecule type" value="Genomic_DNA"/>
</dbReference>
<sequence length="969" mass="105979">MAAAIQPQAPFGTQPSEGSDKGANSAHTRTYQGPVDNPHDPPCVRCRREAKECFFSATRRKKRTADSGGDDEDVEPEDYEVYAGRKRLKSEAGGSGGGGNGGGAPWSASSMSPAFSAQPLTPGGSVGRTAPLRRPTATRQSMKAEDEDQVNSTTAILQTAEVHSGHDALNVLLEAATHHRSGSGTSTRPTGLERYSSHSGATVDSPMLNRGHSSGAGYSVAHGGSFHRPSIDPALMQDNISQQDPELNQALLAWSRFRFVRAGWFSAREGIAYVEYFYRYLSPLTPVCLPDYRSLSSHTKLLTEEPMLAVTILLVASRHMKLEGPGAVTRPYFVHSRLWNHLQGMIDRVVWGQEQFGSKSNGIGGQPGCDVSPTARKGLRTLGTIESMMLLTEWHPRAMHFPPDDDDKDLMLPDEPVNPIKSGIDDANKGFGGHSLEDWLEPCWRSDRICWMLLGMATSLAFEIGVFDSNPSRHFADSTSGATEEQKQYYEQRRKNVRDLLLVYISQTSGRLGLTSMLPPDYCEPRTSENYGVSPTSIPGTREQVIHFWLRMAEMTKIGNRNLFPNRQYTRDLIKSGEYRNQLTQLQGPLLQWRSDFDACHNIPNHMRHILIIEYNYNRVYLNSLALQAVVERCTNNAPAQGYAQTAQSSKGGVPNATGTGSDNAIAPSVLERWYGHDRRFVHEVILASRELLASVVEGLVPGEYLKHAPVRTYFRIISVSMILLKTFALGATEKEVEKSLSLLDRTVDALRTRIVDDVHISSRYADLLETLTNRIRSRMIRMGTNGSSRNQSRGVSPSPVLPQGTQGYMTQTQNQNQNQNQQDATTGAVSHTGAQWQGQGQYGQSSASPYMTGRSTPSHPLHGISTTAYDFSDNGNAFSVMPPPTNPGSPSLQHGNSFVGMNSGGATYGGYGVDGAMSDGSGNMPDWLALPLDPLLNSFGDVTQTGYGPGVGEYDMLELLLNGNGNQG</sequence>
<gene>
    <name evidence="1" type="primary">ARO80</name>
    <name evidence="1" type="ORF">M8818_000598</name>
</gene>
<reference evidence="1" key="1">
    <citation type="submission" date="2024-02" db="EMBL/GenBank/DDBJ databases">
        <title>Metagenome Assembled Genome of Zalaria obscura JY119.</title>
        <authorList>
            <person name="Vighnesh L."/>
            <person name="Jagadeeshwari U."/>
            <person name="Venkata Ramana C."/>
            <person name="Sasikala C."/>
        </authorList>
    </citation>
    <scope>NUCLEOTIDE SEQUENCE</scope>
    <source>
        <strain evidence="1">JY119</strain>
    </source>
</reference>
<evidence type="ECO:0000313" key="2">
    <source>
        <dbReference type="Proteomes" id="UP001320706"/>
    </source>
</evidence>
<comment type="caution">
    <text evidence="1">The sequence shown here is derived from an EMBL/GenBank/DDBJ whole genome shotgun (WGS) entry which is preliminary data.</text>
</comment>
<name>A0ACC3SNZ2_9PEZI</name>